<sequence length="56" mass="6136">IEVLEVRQDKPPPPPPPPSLFINFINPISSSLSLPPMKGEQALGFCLDEPLAPHTY</sequence>
<proteinExistence type="predicted"/>
<evidence type="ECO:0000313" key="1">
    <source>
        <dbReference type="EMBL" id="MCI72128.1"/>
    </source>
</evidence>
<evidence type="ECO:0000313" key="2">
    <source>
        <dbReference type="Proteomes" id="UP000265520"/>
    </source>
</evidence>
<dbReference type="EMBL" id="LXQA010811276">
    <property type="protein sequence ID" value="MCI72128.1"/>
    <property type="molecule type" value="Genomic_DNA"/>
</dbReference>
<dbReference type="AlphaFoldDB" id="A0A392UGM9"/>
<name>A0A392UGM9_9FABA</name>
<reference evidence="1 2" key="1">
    <citation type="journal article" date="2018" name="Front. Plant Sci.">
        <title>Red Clover (Trifolium pratense) and Zigzag Clover (T. medium) - A Picture of Genomic Similarities and Differences.</title>
        <authorList>
            <person name="Dluhosova J."/>
            <person name="Istvanek J."/>
            <person name="Nedelnik J."/>
            <person name="Repkova J."/>
        </authorList>
    </citation>
    <scope>NUCLEOTIDE SEQUENCE [LARGE SCALE GENOMIC DNA]</scope>
    <source>
        <strain evidence="2">cv. 10/8</strain>
        <tissue evidence="1">Leaf</tissue>
    </source>
</reference>
<dbReference type="Proteomes" id="UP000265520">
    <property type="component" value="Unassembled WGS sequence"/>
</dbReference>
<keyword evidence="2" id="KW-1185">Reference proteome</keyword>
<feature type="non-terminal residue" evidence="1">
    <location>
        <position position="1"/>
    </location>
</feature>
<accession>A0A392UGM9</accession>
<protein>
    <submittedName>
        <fullName evidence="1">Uncharacterized protein</fullName>
    </submittedName>
</protein>
<organism evidence="1 2">
    <name type="scientific">Trifolium medium</name>
    <dbReference type="NCBI Taxonomy" id="97028"/>
    <lineage>
        <taxon>Eukaryota</taxon>
        <taxon>Viridiplantae</taxon>
        <taxon>Streptophyta</taxon>
        <taxon>Embryophyta</taxon>
        <taxon>Tracheophyta</taxon>
        <taxon>Spermatophyta</taxon>
        <taxon>Magnoliopsida</taxon>
        <taxon>eudicotyledons</taxon>
        <taxon>Gunneridae</taxon>
        <taxon>Pentapetalae</taxon>
        <taxon>rosids</taxon>
        <taxon>fabids</taxon>
        <taxon>Fabales</taxon>
        <taxon>Fabaceae</taxon>
        <taxon>Papilionoideae</taxon>
        <taxon>50 kb inversion clade</taxon>
        <taxon>NPAAA clade</taxon>
        <taxon>Hologalegina</taxon>
        <taxon>IRL clade</taxon>
        <taxon>Trifolieae</taxon>
        <taxon>Trifolium</taxon>
    </lineage>
</organism>
<comment type="caution">
    <text evidence="1">The sequence shown here is derived from an EMBL/GenBank/DDBJ whole genome shotgun (WGS) entry which is preliminary data.</text>
</comment>